<dbReference type="Proteomes" id="UP000243547">
    <property type="component" value="Unassembled WGS sequence"/>
</dbReference>
<dbReference type="STRING" id="1120989.SAMN02745227_01991"/>
<evidence type="ECO:0000259" key="1">
    <source>
        <dbReference type="Pfam" id="PF13751"/>
    </source>
</evidence>
<dbReference type="OrthoDB" id="9789070at2"/>
<dbReference type="Pfam" id="PF13751">
    <property type="entry name" value="DDE_Tnp_1_6"/>
    <property type="match status" value="1"/>
</dbReference>
<feature type="non-terminal residue" evidence="2">
    <location>
        <position position="1"/>
    </location>
</feature>
<sequence>RHIWEEYIEKAEDVRHTPQGKELYSLRSQTIERVFADAKEKHSMRYTHLRGLAKLKMQVTLIFACMNLKKLAKWKRKKGMLPPFTSLCKDFLDFYLMKKQFA</sequence>
<feature type="domain" description="Transposase DDE" evidence="1">
    <location>
        <begin position="2"/>
        <end position="72"/>
    </location>
</feature>
<dbReference type="AlphaFoldDB" id="A0A1M6RAX0"/>
<reference evidence="3" key="1">
    <citation type="submission" date="2016-11" db="EMBL/GenBank/DDBJ databases">
        <authorList>
            <person name="Varghese N."/>
            <person name="Submissions S."/>
        </authorList>
    </citation>
    <scope>NUCLEOTIDE SEQUENCE [LARGE SCALE GENOMIC DNA]</scope>
    <source>
        <strain evidence="3">DSM 14826</strain>
    </source>
</reference>
<protein>
    <submittedName>
        <fullName evidence="2">Transposase DDE domain-containing protein</fullName>
    </submittedName>
</protein>
<dbReference type="InterPro" id="IPR025668">
    <property type="entry name" value="Tnp_DDE_dom"/>
</dbReference>
<evidence type="ECO:0000313" key="3">
    <source>
        <dbReference type="Proteomes" id="UP000243547"/>
    </source>
</evidence>
<dbReference type="RefSeq" id="WP_143270558.1">
    <property type="nucleotide sequence ID" value="NZ_FRAI01000028.1"/>
</dbReference>
<keyword evidence="3" id="KW-1185">Reference proteome</keyword>
<proteinExistence type="predicted"/>
<gene>
    <name evidence="2" type="ORF">SAMN02745227_01991</name>
</gene>
<name>A0A1M6RAX0_9FIRM</name>
<organism evidence="2 3">
    <name type="scientific">Anaerobranca californiensis DSM 14826</name>
    <dbReference type="NCBI Taxonomy" id="1120989"/>
    <lineage>
        <taxon>Bacteria</taxon>
        <taxon>Bacillati</taxon>
        <taxon>Bacillota</taxon>
        <taxon>Clostridia</taxon>
        <taxon>Eubacteriales</taxon>
        <taxon>Proteinivoracaceae</taxon>
        <taxon>Anaerobranca</taxon>
    </lineage>
</organism>
<dbReference type="EMBL" id="FRAI01000028">
    <property type="protein sequence ID" value="SHK29498.1"/>
    <property type="molecule type" value="Genomic_DNA"/>
</dbReference>
<accession>A0A1M6RAX0</accession>
<evidence type="ECO:0000313" key="2">
    <source>
        <dbReference type="EMBL" id="SHK29498.1"/>
    </source>
</evidence>